<dbReference type="RefSeq" id="WP_369788491.1">
    <property type="nucleotide sequence ID" value="NZ_CP165628.1"/>
</dbReference>
<dbReference type="Pfam" id="PF00583">
    <property type="entry name" value="Acetyltransf_1"/>
    <property type="match status" value="1"/>
</dbReference>
<accession>A0AB39VLS3</accession>
<evidence type="ECO:0000256" key="1">
    <source>
        <dbReference type="ARBA" id="ARBA00022679"/>
    </source>
</evidence>
<name>A0AB39VLS3_9GAMM</name>
<dbReference type="InterPro" id="IPR050832">
    <property type="entry name" value="Bact_Acetyltransf"/>
</dbReference>
<dbReference type="PROSITE" id="PS51186">
    <property type="entry name" value="GNAT"/>
    <property type="match status" value="1"/>
</dbReference>
<feature type="domain" description="N-acetyltransferase" evidence="3">
    <location>
        <begin position="1"/>
        <end position="170"/>
    </location>
</feature>
<protein>
    <submittedName>
        <fullName evidence="4">N-acetyltransferase family protein</fullName>
    </submittedName>
</protein>
<dbReference type="SUPFAM" id="SSF55729">
    <property type="entry name" value="Acyl-CoA N-acyltransferases (Nat)"/>
    <property type="match status" value="1"/>
</dbReference>
<dbReference type="EMBL" id="CP165628">
    <property type="protein sequence ID" value="XDU71134.1"/>
    <property type="molecule type" value="Genomic_DNA"/>
</dbReference>
<gene>
    <name evidence="4" type="ORF">AB3G37_16410</name>
</gene>
<dbReference type="PANTHER" id="PTHR43877">
    <property type="entry name" value="AMINOALKYLPHOSPHONATE N-ACETYLTRANSFERASE-RELATED-RELATED"/>
    <property type="match status" value="1"/>
</dbReference>
<evidence type="ECO:0000259" key="3">
    <source>
        <dbReference type="PROSITE" id="PS51186"/>
    </source>
</evidence>
<dbReference type="AlphaFoldDB" id="A0AB39VLS3"/>
<keyword evidence="1" id="KW-0808">Transferase</keyword>
<dbReference type="InterPro" id="IPR000182">
    <property type="entry name" value="GNAT_dom"/>
</dbReference>
<evidence type="ECO:0000256" key="2">
    <source>
        <dbReference type="ARBA" id="ARBA00023315"/>
    </source>
</evidence>
<dbReference type="GO" id="GO:0016747">
    <property type="term" value="F:acyltransferase activity, transferring groups other than amino-acyl groups"/>
    <property type="evidence" value="ECO:0007669"/>
    <property type="project" value="InterPro"/>
</dbReference>
<dbReference type="CDD" id="cd04301">
    <property type="entry name" value="NAT_SF"/>
    <property type="match status" value="1"/>
</dbReference>
<sequence>MKLRDAVSHDAPLIARLHTTSWRSAYQGIFSAEYLAGAIEQERLNYWLEKFDTQQADHTVIVAEDDSLPVGFVSVFGAKDPHWGSLVDNLHVLPATKGKGFGIALLKAAARWVFNNHPGDGLYLWCYEQNLPSRQFYERCGGKIVEIKSETVPGGTTLNALRYYWEKPENLAG</sequence>
<proteinExistence type="predicted"/>
<reference evidence="4" key="1">
    <citation type="submission" date="2024-07" db="EMBL/GenBank/DDBJ databases">
        <authorList>
            <person name="Biller S.J."/>
        </authorList>
    </citation>
    <scope>NUCLEOTIDE SEQUENCE</scope>
    <source>
        <strain evidence="4">WC2420</strain>
    </source>
</reference>
<dbReference type="InterPro" id="IPR016181">
    <property type="entry name" value="Acyl_CoA_acyltransferase"/>
</dbReference>
<keyword evidence="2" id="KW-0012">Acyltransferase</keyword>
<dbReference type="Gene3D" id="3.40.630.30">
    <property type="match status" value="1"/>
</dbReference>
<evidence type="ECO:0000313" key="4">
    <source>
        <dbReference type="EMBL" id="XDU71134.1"/>
    </source>
</evidence>
<organism evidence="4">
    <name type="scientific">Rouxiella sp. WC2420</name>
    <dbReference type="NCBI Taxonomy" id="3234145"/>
    <lineage>
        <taxon>Bacteria</taxon>
        <taxon>Pseudomonadati</taxon>
        <taxon>Pseudomonadota</taxon>
        <taxon>Gammaproteobacteria</taxon>
        <taxon>Enterobacterales</taxon>
        <taxon>Yersiniaceae</taxon>
        <taxon>Rouxiella</taxon>
    </lineage>
</organism>